<keyword evidence="2" id="KW-0812">Transmembrane</keyword>
<evidence type="ECO:0000256" key="1">
    <source>
        <dbReference type="SAM" id="MobiDB-lite"/>
    </source>
</evidence>
<feature type="transmembrane region" description="Helical" evidence="2">
    <location>
        <begin position="206"/>
        <end position="231"/>
    </location>
</feature>
<protein>
    <recommendedName>
        <fullName evidence="5">Transmembrane protein</fullName>
    </recommendedName>
</protein>
<organism evidence="3 4">
    <name type="scientific">Variovorax paradoxus</name>
    <dbReference type="NCBI Taxonomy" id="34073"/>
    <lineage>
        <taxon>Bacteria</taxon>
        <taxon>Pseudomonadati</taxon>
        <taxon>Pseudomonadota</taxon>
        <taxon>Betaproteobacteria</taxon>
        <taxon>Burkholderiales</taxon>
        <taxon>Comamonadaceae</taxon>
        <taxon>Variovorax</taxon>
    </lineage>
</organism>
<name>A0A2W5PSH8_VARPD</name>
<feature type="transmembrane region" description="Helical" evidence="2">
    <location>
        <begin position="175"/>
        <end position="199"/>
    </location>
</feature>
<feature type="transmembrane region" description="Helical" evidence="2">
    <location>
        <begin position="131"/>
        <end position="155"/>
    </location>
</feature>
<evidence type="ECO:0000313" key="4">
    <source>
        <dbReference type="Proteomes" id="UP000249135"/>
    </source>
</evidence>
<dbReference type="EMBL" id="QFPP01000345">
    <property type="protein sequence ID" value="PZQ67728.1"/>
    <property type="molecule type" value="Genomic_DNA"/>
</dbReference>
<evidence type="ECO:0000313" key="3">
    <source>
        <dbReference type="EMBL" id="PZQ67728.1"/>
    </source>
</evidence>
<keyword evidence="2" id="KW-0472">Membrane</keyword>
<feature type="region of interest" description="Disordered" evidence="1">
    <location>
        <begin position="300"/>
        <end position="323"/>
    </location>
</feature>
<feature type="non-terminal residue" evidence="3">
    <location>
        <position position="323"/>
    </location>
</feature>
<feature type="transmembrane region" description="Helical" evidence="2">
    <location>
        <begin position="37"/>
        <end position="54"/>
    </location>
</feature>
<accession>A0A2W5PSH8</accession>
<proteinExistence type="predicted"/>
<gene>
    <name evidence="3" type="ORF">DI563_21250</name>
</gene>
<feature type="transmembrane region" description="Helical" evidence="2">
    <location>
        <begin position="106"/>
        <end position="124"/>
    </location>
</feature>
<feature type="transmembrane region" description="Helical" evidence="2">
    <location>
        <begin position="61"/>
        <end position="79"/>
    </location>
</feature>
<reference evidence="3 4" key="1">
    <citation type="submission" date="2017-08" db="EMBL/GenBank/DDBJ databases">
        <title>Infants hospitalized years apart are colonized by the same room-sourced microbial strains.</title>
        <authorList>
            <person name="Brooks B."/>
            <person name="Olm M.R."/>
            <person name="Firek B.A."/>
            <person name="Baker R."/>
            <person name="Thomas B.C."/>
            <person name="Morowitz M.J."/>
            <person name="Banfield J.F."/>
        </authorList>
    </citation>
    <scope>NUCLEOTIDE SEQUENCE [LARGE SCALE GENOMIC DNA]</scope>
    <source>
        <strain evidence="3">S2_005_003_R2_41</strain>
    </source>
</reference>
<dbReference type="Proteomes" id="UP000249135">
    <property type="component" value="Unassembled WGS sequence"/>
</dbReference>
<comment type="caution">
    <text evidence="3">The sequence shown here is derived from an EMBL/GenBank/DDBJ whole genome shotgun (WGS) entry which is preliminary data.</text>
</comment>
<evidence type="ECO:0000256" key="2">
    <source>
        <dbReference type="SAM" id="Phobius"/>
    </source>
</evidence>
<evidence type="ECO:0008006" key="5">
    <source>
        <dbReference type="Google" id="ProtNLM"/>
    </source>
</evidence>
<dbReference type="AlphaFoldDB" id="A0A2W5PSH8"/>
<keyword evidence="2" id="KW-1133">Transmembrane helix</keyword>
<sequence>MSTVSRDDDDDDSLPAPAPFWHRLNTFFGFPLQMRPLFYAAVLAASSLLVFPLGRVISLPLAGVVVVVGLLLAISRYGFKVMALGARGMFLSADYPHRMEEDVTALPWKLFFVLLAQGFVAALVQRMFGEALGLVATGVVSLVMPATMIVLLLSGSGFAALNPARLWDTMAVVGWPYLLLFFFLYLLNGGMGVGAAFVLTKIGNTVALPLLTFVVVYFSWVMFSLLGYVIYQHHRAFGVDLLPGGEADAGRPQLTPEQQMEREADKEVSRLVAAGDITAALPWPALHRAAGAAGPDLRGAARLPGLPRQGRGLHARGQRQHLR</sequence>
<feature type="compositionally biased region" description="Basic residues" evidence="1">
    <location>
        <begin position="311"/>
        <end position="323"/>
    </location>
</feature>